<dbReference type="OrthoDB" id="10055449at2759"/>
<dbReference type="EMBL" id="JRES01000227">
    <property type="protein sequence ID" value="KNC33193.1"/>
    <property type="molecule type" value="Genomic_DNA"/>
</dbReference>
<dbReference type="PANTHER" id="PTHR23349">
    <property type="entry name" value="BASIC HELIX-LOOP-HELIX TRANSCRIPTION FACTOR, TWIST"/>
    <property type="match status" value="1"/>
</dbReference>
<evidence type="ECO:0000313" key="9">
    <source>
        <dbReference type="Proteomes" id="UP000037069"/>
    </source>
</evidence>
<sequence>MSKYETQQICREPSPFYQNDQIFYNNNYRLMEINTIEHTWNTPTYCADTKLHPHQHQQQPQDCCQPTTTTTTTCTLTAINNTNNYYRSPSYCPASSSDLEDVESQFHESLFTNVSTKTTISVPPVRVIKKRNTANKKERRRTQSINNAFSCLREKIPNVPSDTKLSKIKTLKLAILYIKYLVEVLDGDQDPKNGFRADLKPLHRKNSHEKRAYVRNETKSISRQSKGRTGWPQDVWASELVPEQE</sequence>
<dbReference type="GO" id="GO:0046983">
    <property type="term" value="F:protein dimerization activity"/>
    <property type="evidence" value="ECO:0007669"/>
    <property type="project" value="InterPro"/>
</dbReference>
<dbReference type="OMA" id="INTIEHT"/>
<evidence type="ECO:0000256" key="3">
    <source>
        <dbReference type="ARBA" id="ARBA00023125"/>
    </source>
</evidence>
<keyword evidence="5" id="KW-0539">Nucleus</keyword>
<comment type="caution">
    <text evidence="8">The sequence shown here is derived from an EMBL/GenBank/DDBJ whole genome shotgun (WGS) entry which is preliminary data.</text>
</comment>
<dbReference type="GO" id="GO:0032502">
    <property type="term" value="P:developmental process"/>
    <property type="evidence" value="ECO:0007669"/>
    <property type="project" value="TreeGrafter"/>
</dbReference>
<dbReference type="InterPro" id="IPR011598">
    <property type="entry name" value="bHLH_dom"/>
</dbReference>
<dbReference type="PROSITE" id="PS50888">
    <property type="entry name" value="BHLH"/>
    <property type="match status" value="1"/>
</dbReference>
<dbReference type="CDD" id="cd11466">
    <property type="entry name" value="bHLH_TS_HAND"/>
    <property type="match status" value="1"/>
</dbReference>
<dbReference type="STRING" id="7375.A0A0L0CLE7"/>
<dbReference type="SUPFAM" id="SSF47459">
    <property type="entry name" value="HLH, helix-loop-helix DNA-binding domain"/>
    <property type="match status" value="1"/>
</dbReference>
<dbReference type="Proteomes" id="UP000037069">
    <property type="component" value="Unassembled WGS sequence"/>
</dbReference>
<comment type="subcellular location">
    <subcellularLocation>
        <location evidence="1">Nucleus</location>
    </subcellularLocation>
</comment>
<evidence type="ECO:0000256" key="4">
    <source>
        <dbReference type="ARBA" id="ARBA00023163"/>
    </source>
</evidence>
<dbReference type="SMART" id="SM00353">
    <property type="entry name" value="HLH"/>
    <property type="match status" value="1"/>
</dbReference>
<evidence type="ECO:0000256" key="2">
    <source>
        <dbReference type="ARBA" id="ARBA00023015"/>
    </source>
</evidence>
<organism evidence="8 9">
    <name type="scientific">Lucilia cuprina</name>
    <name type="common">Green bottle fly</name>
    <name type="synonym">Australian sheep blowfly</name>
    <dbReference type="NCBI Taxonomy" id="7375"/>
    <lineage>
        <taxon>Eukaryota</taxon>
        <taxon>Metazoa</taxon>
        <taxon>Ecdysozoa</taxon>
        <taxon>Arthropoda</taxon>
        <taxon>Hexapoda</taxon>
        <taxon>Insecta</taxon>
        <taxon>Pterygota</taxon>
        <taxon>Neoptera</taxon>
        <taxon>Endopterygota</taxon>
        <taxon>Diptera</taxon>
        <taxon>Brachycera</taxon>
        <taxon>Muscomorpha</taxon>
        <taxon>Oestroidea</taxon>
        <taxon>Calliphoridae</taxon>
        <taxon>Luciliinae</taxon>
        <taxon>Lucilia</taxon>
    </lineage>
</organism>
<keyword evidence="2" id="KW-0805">Transcription regulation</keyword>
<accession>A0A0L0CLE7</accession>
<dbReference type="GO" id="GO:0005634">
    <property type="term" value="C:nucleus"/>
    <property type="evidence" value="ECO:0007669"/>
    <property type="project" value="UniProtKB-SubCell"/>
</dbReference>
<name>A0A0L0CLE7_LUCCU</name>
<reference evidence="8 9" key="1">
    <citation type="journal article" date="2015" name="Nat. Commun.">
        <title>Lucilia cuprina genome unlocks parasitic fly biology to underpin future interventions.</title>
        <authorList>
            <person name="Anstead C.A."/>
            <person name="Korhonen P.K."/>
            <person name="Young N.D."/>
            <person name="Hall R.S."/>
            <person name="Jex A.R."/>
            <person name="Murali S.C."/>
            <person name="Hughes D.S."/>
            <person name="Lee S.F."/>
            <person name="Perry T."/>
            <person name="Stroehlein A.J."/>
            <person name="Ansell B.R."/>
            <person name="Breugelmans B."/>
            <person name="Hofmann A."/>
            <person name="Qu J."/>
            <person name="Dugan S."/>
            <person name="Lee S.L."/>
            <person name="Chao H."/>
            <person name="Dinh H."/>
            <person name="Han Y."/>
            <person name="Doddapaneni H.V."/>
            <person name="Worley K.C."/>
            <person name="Muzny D.M."/>
            <person name="Ioannidis P."/>
            <person name="Waterhouse R.M."/>
            <person name="Zdobnov E.M."/>
            <person name="James P.J."/>
            <person name="Bagnall N.H."/>
            <person name="Kotze A.C."/>
            <person name="Gibbs R.A."/>
            <person name="Richards S."/>
            <person name="Batterham P."/>
            <person name="Gasser R.B."/>
        </authorList>
    </citation>
    <scope>NUCLEOTIDE SEQUENCE [LARGE SCALE GENOMIC DNA]</scope>
    <source>
        <strain evidence="8 9">LS</strain>
        <tissue evidence="8">Full body</tissue>
    </source>
</reference>
<feature type="domain" description="BHLH" evidence="7">
    <location>
        <begin position="129"/>
        <end position="181"/>
    </location>
</feature>
<protein>
    <recommendedName>
        <fullName evidence="7">BHLH domain-containing protein</fullName>
    </recommendedName>
</protein>
<keyword evidence="3" id="KW-0238">DNA-binding</keyword>
<gene>
    <name evidence="8" type="ORF">FF38_07032</name>
</gene>
<evidence type="ECO:0000256" key="5">
    <source>
        <dbReference type="ARBA" id="ARBA00023242"/>
    </source>
</evidence>
<feature type="compositionally biased region" description="Basic and acidic residues" evidence="6">
    <location>
        <begin position="209"/>
        <end position="220"/>
    </location>
</feature>
<evidence type="ECO:0000256" key="6">
    <source>
        <dbReference type="SAM" id="MobiDB-lite"/>
    </source>
</evidence>
<dbReference type="AlphaFoldDB" id="A0A0L0CLE7"/>
<dbReference type="PANTHER" id="PTHR23349:SF68">
    <property type="entry name" value="FI14601P"/>
    <property type="match status" value="1"/>
</dbReference>
<evidence type="ECO:0000256" key="1">
    <source>
        <dbReference type="ARBA" id="ARBA00004123"/>
    </source>
</evidence>
<feature type="region of interest" description="Disordered" evidence="6">
    <location>
        <begin position="195"/>
        <end position="245"/>
    </location>
</feature>
<dbReference type="InterPro" id="IPR036638">
    <property type="entry name" value="HLH_DNA-bd_sf"/>
</dbReference>
<dbReference type="GO" id="GO:0000977">
    <property type="term" value="F:RNA polymerase II transcription regulatory region sequence-specific DNA binding"/>
    <property type="evidence" value="ECO:0007669"/>
    <property type="project" value="TreeGrafter"/>
</dbReference>
<evidence type="ECO:0000313" key="8">
    <source>
        <dbReference type="EMBL" id="KNC33193.1"/>
    </source>
</evidence>
<dbReference type="FunFam" id="4.10.280.10:FF:000010">
    <property type="entry name" value="Scleraxis bHLH transcription factor"/>
    <property type="match status" value="1"/>
</dbReference>
<keyword evidence="4" id="KW-0804">Transcription</keyword>
<dbReference type="InterPro" id="IPR050283">
    <property type="entry name" value="E-box_TF_Regulators"/>
</dbReference>
<proteinExistence type="predicted"/>
<evidence type="ECO:0000259" key="7">
    <source>
        <dbReference type="PROSITE" id="PS50888"/>
    </source>
</evidence>
<keyword evidence="9" id="KW-1185">Reference proteome</keyword>
<dbReference type="Pfam" id="PF00010">
    <property type="entry name" value="HLH"/>
    <property type="match status" value="1"/>
</dbReference>
<dbReference type="Gene3D" id="4.10.280.10">
    <property type="entry name" value="Helix-loop-helix DNA-binding domain"/>
    <property type="match status" value="1"/>
</dbReference>
<dbReference type="GO" id="GO:0000981">
    <property type="term" value="F:DNA-binding transcription factor activity, RNA polymerase II-specific"/>
    <property type="evidence" value="ECO:0007669"/>
    <property type="project" value="TreeGrafter"/>
</dbReference>